<dbReference type="InterPro" id="IPR011006">
    <property type="entry name" value="CheY-like_superfamily"/>
</dbReference>
<dbReference type="PROSITE" id="PS00676">
    <property type="entry name" value="SIGMA54_INTERACT_2"/>
    <property type="match status" value="1"/>
</dbReference>
<evidence type="ECO:0000256" key="2">
    <source>
        <dbReference type="ARBA" id="ARBA00022741"/>
    </source>
</evidence>
<comment type="caution">
    <text evidence="11">The sequence shown here is derived from an EMBL/GenBank/DDBJ whole genome shotgun (WGS) entry which is preliminary data.</text>
</comment>
<dbReference type="CDD" id="cd00009">
    <property type="entry name" value="AAA"/>
    <property type="match status" value="1"/>
</dbReference>
<keyword evidence="6" id="KW-0238">DNA-binding</keyword>
<dbReference type="Gene3D" id="1.10.10.60">
    <property type="entry name" value="Homeodomain-like"/>
    <property type="match status" value="1"/>
</dbReference>
<evidence type="ECO:0000313" key="13">
    <source>
        <dbReference type="Proteomes" id="UP000198717"/>
    </source>
</evidence>
<dbReference type="InterPro" id="IPR027417">
    <property type="entry name" value="P-loop_NTPase"/>
</dbReference>
<dbReference type="Gene3D" id="3.40.50.2300">
    <property type="match status" value="1"/>
</dbReference>
<evidence type="ECO:0000256" key="6">
    <source>
        <dbReference type="ARBA" id="ARBA00023125"/>
    </source>
</evidence>
<feature type="domain" description="Sigma-54 factor interaction" evidence="9">
    <location>
        <begin position="139"/>
        <end position="368"/>
    </location>
</feature>
<keyword evidence="1 8" id="KW-0597">Phosphoprotein</keyword>
<dbReference type="SUPFAM" id="SSF52540">
    <property type="entry name" value="P-loop containing nucleoside triphosphate hydrolases"/>
    <property type="match status" value="1"/>
</dbReference>
<dbReference type="GO" id="GO:0043565">
    <property type="term" value="F:sequence-specific DNA binding"/>
    <property type="evidence" value="ECO:0007669"/>
    <property type="project" value="InterPro"/>
</dbReference>
<accession>A0A511H510</accession>
<dbReference type="Gene3D" id="3.40.50.300">
    <property type="entry name" value="P-loop containing nucleotide triphosphate hydrolases"/>
    <property type="match status" value="1"/>
</dbReference>
<evidence type="ECO:0000259" key="9">
    <source>
        <dbReference type="PROSITE" id="PS50045"/>
    </source>
</evidence>
<evidence type="ECO:0000259" key="10">
    <source>
        <dbReference type="PROSITE" id="PS50110"/>
    </source>
</evidence>
<dbReference type="SMART" id="SM00382">
    <property type="entry name" value="AAA"/>
    <property type="match status" value="1"/>
</dbReference>
<keyword evidence="7" id="KW-0804">Transcription</keyword>
<dbReference type="PANTHER" id="PTHR32071">
    <property type="entry name" value="TRANSCRIPTIONAL REGULATORY PROTEIN"/>
    <property type="match status" value="1"/>
</dbReference>
<dbReference type="EMBL" id="FNAJ01000005">
    <property type="protein sequence ID" value="SDE24179.1"/>
    <property type="molecule type" value="Genomic_DNA"/>
</dbReference>
<dbReference type="FunFam" id="3.40.50.2300:FF:000018">
    <property type="entry name" value="DNA-binding transcriptional regulator NtrC"/>
    <property type="match status" value="1"/>
</dbReference>
<evidence type="ECO:0000256" key="5">
    <source>
        <dbReference type="ARBA" id="ARBA00023015"/>
    </source>
</evidence>
<dbReference type="PROSITE" id="PS50110">
    <property type="entry name" value="RESPONSE_REGULATORY"/>
    <property type="match status" value="1"/>
</dbReference>
<feature type="modified residue" description="4-aspartylphosphate" evidence="8">
    <location>
        <position position="52"/>
    </location>
</feature>
<dbReference type="GO" id="GO:0000160">
    <property type="term" value="P:phosphorelay signal transduction system"/>
    <property type="evidence" value="ECO:0007669"/>
    <property type="project" value="UniProtKB-KW"/>
</dbReference>
<evidence type="ECO:0000256" key="7">
    <source>
        <dbReference type="ARBA" id="ARBA00023163"/>
    </source>
</evidence>
<evidence type="ECO:0000313" key="11">
    <source>
        <dbReference type="EMBL" id="GEL68600.1"/>
    </source>
</evidence>
<dbReference type="SMART" id="SM00448">
    <property type="entry name" value="REC"/>
    <property type="match status" value="1"/>
</dbReference>
<dbReference type="GO" id="GO:0006355">
    <property type="term" value="P:regulation of DNA-templated transcription"/>
    <property type="evidence" value="ECO:0007669"/>
    <property type="project" value="InterPro"/>
</dbReference>
<evidence type="ECO:0000256" key="8">
    <source>
        <dbReference type="PROSITE-ProRule" id="PRU00169"/>
    </source>
</evidence>
<dbReference type="InterPro" id="IPR002197">
    <property type="entry name" value="HTH_Fis"/>
</dbReference>
<reference evidence="11 14" key="2">
    <citation type="submission" date="2019-07" db="EMBL/GenBank/DDBJ databases">
        <title>Whole genome shotgun sequence of Myxococcus virescens NBRC 100334.</title>
        <authorList>
            <person name="Hosoyama A."/>
            <person name="Uohara A."/>
            <person name="Ohji S."/>
            <person name="Ichikawa N."/>
        </authorList>
    </citation>
    <scope>NUCLEOTIDE SEQUENCE [LARGE SCALE GENOMIC DNA]</scope>
    <source>
        <strain evidence="11 14">NBRC 100334</strain>
    </source>
</reference>
<dbReference type="PANTHER" id="PTHR32071:SF122">
    <property type="entry name" value="SIGMA FACTOR"/>
    <property type="match status" value="1"/>
</dbReference>
<gene>
    <name evidence="11" type="ORF">MVI01_03840</name>
    <name evidence="12" type="ORF">SAMN04488504_105199</name>
</gene>
<reference evidence="12 13" key="1">
    <citation type="submission" date="2016-10" db="EMBL/GenBank/DDBJ databases">
        <authorList>
            <person name="Varghese N."/>
            <person name="Submissions S."/>
        </authorList>
    </citation>
    <scope>NUCLEOTIDE SEQUENCE [LARGE SCALE GENOMIC DNA]</scope>
    <source>
        <strain evidence="12 13">DSM 2260</strain>
    </source>
</reference>
<dbReference type="Pfam" id="PF00072">
    <property type="entry name" value="Response_reg"/>
    <property type="match status" value="1"/>
</dbReference>
<keyword evidence="13" id="KW-1185">Reference proteome</keyword>
<dbReference type="InterPro" id="IPR009057">
    <property type="entry name" value="Homeodomain-like_sf"/>
</dbReference>
<dbReference type="SUPFAM" id="SSF52172">
    <property type="entry name" value="CheY-like"/>
    <property type="match status" value="1"/>
</dbReference>
<organism evidence="11 14">
    <name type="scientific">Myxococcus virescens</name>
    <dbReference type="NCBI Taxonomy" id="83456"/>
    <lineage>
        <taxon>Bacteria</taxon>
        <taxon>Pseudomonadati</taxon>
        <taxon>Myxococcota</taxon>
        <taxon>Myxococcia</taxon>
        <taxon>Myxococcales</taxon>
        <taxon>Cystobacterineae</taxon>
        <taxon>Myxococcaceae</taxon>
        <taxon>Myxococcus</taxon>
    </lineage>
</organism>
<keyword evidence="2" id="KW-0547">Nucleotide-binding</keyword>
<dbReference type="Pfam" id="PF02954">
    <property type="entry name" value="HTH_8"/>
    <property type="match status" value="1"/>
</dbReference>
<dbReference type="FunFam" id="3.40.50.300:FF:000006">
    <property type="entry name" value="DNA-binding transcriptional regulator NtrC"/>
    <property type="match status" value="1"/>
</dbReference>
<keyword evidence="3" id="KW-0067">ATP-binding</keyword>
<dbReference type="InterPro" id="IPR001789">
    <property type="entry name" value="Sig_transdc_resp-reg_receiver"/>
</dbReference>
<dbReference type="PROSITE" id="PS50045">
    <property type="entry name" value="SIGMA54_INTERACT_4"/>
    <property type="match status" value="1"/>
</dbReference>
<protein>
    <submittedName>
        <fullName evidence="11">Sigma-54-dependent Fis family transcriptional regulator</fullName>
    </submittedName>
    <submittedName>
        <fullName evidence="12">Sigma54 specific transcriptional regulator, Fis family</fullName>
    </submittedName>
</protein>
<dbReference type="InterPro" id="IPR058031">
    <property type="entry name" value="AAA_lid_NorR"/>
</dbReference>
<dbReference type="RefSeq" id="WP_090490626.1">
    <property type="nucleotide sequence ID" value="NZ_BJVY01000001.1"/>
</dbReference>
<dbReference type="SUPFAM" id="SSF46689">
    <property type="entry name" value="Homeodomain-like"/>
    <property type="match status" value="1"/>
</dbReference>
<dbReference type="PRINTS" id="PR01590">
    <property type="entry name" value="HTHFIS"/>
</dbReference>
<keyword evidence="5" id="KW-0805">Transcription regulation</keyword>
<dbReference type="PROSITE" id="PS00688">
    <property type="entry name" value="SIGMA54_INTERACT_3"/>
    <property type="match status" value="1"/>
</dbReference>
<evidence type="ECO:0000256" key="4">
    <source>
        <dbReference type="ARBA" id="ARBA00023012"/>
    </source>
</evidence>
<dbReference type="GO" id="GO:0005524">
    <property type="term" value="F:ATP binding"/>
    <property type="evidence" value="ECO:0007669"/>
    <property type="project" value="UniProtKB-KW"/>
</dbReference>
<sequence>MARILVADDEEGVRSFLAEALEYEGHSVTMAADGEEAARLMARQGVDLLLTDLRMPGMDGLTLLRKVREEQPDVEVVVLTAVGTVESAVAAMKAGAFDFLLKPVGSPAELRLTVARALERRALLNWKTEARQSAGEVELSWGAPAMHPVVEALRKVSPTQATVLLVGESGTGKEVTARALHQWSERADGPFVAVNCAALTETLLESELFGHEKGAFTGAVAQRRGRIELAQGGTFFLDEVGELKAELQAKLLRVLQERRFERVGGTRTLEADVRWVAATNRDLKAMMARGEFREDLYHRLAVFPIRLPSLRERREDLRPLSELLLRRIGDELGRPGLRLSPEAVARLEAFTWPGNVRELRNALERAAILADGPVVEPRHLWLDPTGAAGPVVDAPVSEGGRLPSLTLEELERRAIEQAIADEAGNRKRAAQRLGIGLRTLYDKLRRYESP</sequence>
<dbReference type="EMBL" id="BJVY01000001">
    <property type="protein sequence ID" value="GEL68600.1"/>
    <property type="molecule type" value="Genomic_DNA"/>
</dbReference>
<evidence type="ECO:0000313" key="14">
    <source>
        <dbReference type="Proteomes" id="UP000321224"/>
    </source>
</evidence>
<evidence type="ECO:0000256" key="3">
    <source>
        <dbReference type="ARBA" id="ARBA00022840"/>
    </source>
</evidence>
<dbReference type="InterPro" id="IPR025943">
    <property type="entry name" value="Sigma_54_int_dom_ATP-bd_2"/>
</dbReference>
<keyword evidence="4" id="KW-0902">Two-component regulatory system</keyword>
<dbReference type="AlphaFoldDB" id="A0A511H510"/>
<dbReference type="InterPro" id="IPR025944">
    <property type="entry name" value="Sigma_54_int_dom_CS"/>
</dbReference>
<evidence type="ECO:0000256" key="1">
    <source>
        <dbReference type="ARBA" id="ARBA00022553"/>
    </source>
</evidence>
<evidence type="ECO:0000313" key="12">
    <source>
        <dbReference type="EMBL" id="SDE24179.1"/>
    </source>
</evidence>
<dbReference type="InterPro" id="IPR003593">
    <property type="entry name" value="AAA+_ATPase"/>
</dbReference>
<dbReference type="Gene3D" id="1.10.8.60">
    <property type="match status" value="1"/>
</dbReference>
<dbReference type="Pfam" id="PF25601">
    <property type="entry name" value="AAA_lid_14"/>
    <property type="match status" value="1"/>
</dbReference>
<name>A0A511H510_9BACT</name>
<dbReference type="Proteomes" id="UP000321224">
    <property type="component" value="Unassembled WGS sequence"/>
</dbReference>
<dbReference type="Proteomes" id="UP000198717">
    <property type="component" value="Unassembled WGS sequence"/>
</dbReference>
<dbReference type="Pfam" id="PF00158">
    <property type="entry name" value="Sigma54_activat"/>
    <property type="match status" value="1"/>
</dbReference>
<dbReference type="InterPro" id="IPR002078">
    <property type="entry name" value="Sigma_54_int"/>
</dbReference>
<proteinExistence type="predicted"/>
<feature type="domain" description="Response regulatory" evidence="10">
    <location>
        <begin position="3"/>
        <end position="117"/>
    </location>
</feature>